<name>A0A0C3GV74_OIDMZ</name>
<feature type="domain" description="DUF7703" evidence="3">
    <location>
        <begin position="14"/>
        <end position="251"/>
    </location>
</feature>
<dbReference type="OrthoDB" id="405906at2759"/>
<reference evidence="4 5" key="1">
    <citation type="submission" date="2014-04" db="EMBL/GenBank/DDBJ databases">
        <authorList>
            <consortium name="DOE Joint Genome Institute"/>
            <person name="Kuo A."/>
            <person name="Martino E."/>
            <person name="Perotto S."/>
            <person name="Kohler A."/>
            <person name="Nagy L.G."/>
            <person name="Floudas D."/>
            <person name="Copeland A."/>
            <person name="Barry K.W."/>
            <person name="Cichocki N."/>
            <person name="Veneault-Fourrey C."/>
            <person name="LaButti K."/>
            <person name="Lindquist E.A."/>
            <person name="Lipzen A."/>
            <person name="Lundell T."/>
            <person name="Morin E."/>
            <person name="Murat C."/>
            <person name="Sun H."/>
            <person name="Tunlid A."/>
            <person name="Henrissat B."/>
            <person name="Grigoriev I.V."/>
            <person name="Hibbett D.S."/>
            <person name="Martin F."/>
            <person name="Nordberg H.P."/>
            <person name="Cantor M.N."/>
            <person name="Hua S.X."/>
        </authorList>
    </citation>
    <scope>NUCLEOTIDE SEQUENCE [LARGE SCALE GENOMIC DNA]</scope>
    <source>
        <strain evidence="4 5">Zn</strain>
    </source>
</reference>
<dbReference type="InterPro" id="IPR056120">
    <property type="entry name" value="DUF7703"/>
</dbReference>
<keyword evidence="2" id="KW-0812">Transmembrane</keyword>
<evidence type="ECO:0000256" key="2">
    <source>
        <dbReference type="SAM" id="Phobius"/>
    </source>
</evidence>
<feature type="transmembrane region" description="Helical" evidence="2">
    <location>
        <begin position="115"/>
        <end position="137"/>
    </location>
</feature>
<dbReference type="STRING" id="913774.A0A0C3GV74"/>
<dbReference type="AlphaFoldDB" id="A0A0C3GV74"/>
<feature type="transmembrane region" description="Helical" evidence="2">
    <location>
        <begin position="196"/>
        <end position="215"/>
    </location>
</feature>
<evidence type="ECO:0000313" key="4">
    <source>
        <dbReference type="EMBL" id="KIN00011.1"/>
    </source>
</evidence>
<gene>
    <name evidence="4" type="ORF">OIDMADRAFT_125571</name>
</gene>
<feature type="transmembrane region" description="Helical" evidence="2">
    <location>
        <begin position="157"/>
        <end position="175"/>
    </location>
</feature>
<keyword evidence="2" id="KW-1133">Transmembrane helix</keyword>
<keyword evidence="2" id="KW-0472">Membrane</keyword>
<dbReference type="EMBL" id="KN832878">
    <property type="protein sequence ID" value="KIN00011.1"/>
    <property type="molecule type" value="Genomic_DNA"/>
</dbReference>
<dbReference type="HOGENOM" id="CLU_045148_4_0_1"/>
<reference evidence="5" key="2">
    <citation type="submission" date="2015-01" db="EMBL/GenBank/DDBJ databases">
        <title>Evolutionary Origins and Diversification of the Mycorrhizal Mutualists.</title>
        <authorList>
            <consortium name="DOE Joint Genome Institute"/>
            <consortium name="Mycorrhizal Genomics Consortium"/>
            <person name="Kohler A."/>
            <person name="Kuo A."/>
            <person name="Nagy L.G."/>
            <person name="Floudas D."/>
            <person name="Copeland A."/>
            <person name="Barry K.W."/>
            <person name="Cichocki N."/>
            <person name="Veneault-Fourrey C."/>
            <person name="LaButti K."/>
            <person name="Lindquist E.A."/>
            <person name="Lipzen A."/>
            <person name="Lundell T."/>
            <person name="Morin E."/>
            <person name="Murat C."/>
            <person name="Riley R."/>
            <person name="Ohm R."/>
            <person name="Sun H."/>
            <person name="Tunlid A."/>
            <person name="Henrissat B."/>
            <person name="Grigoriev I.V."/>
            <person name="Hibbett D.S."/>
            <person name="Martin F."/>
        </authorList>
    </citation>
    <scope>NUCLEOTIDE SEQUENCE [LARGE SCALE GENOMIC DNA]</scope>
    <source>
        <strain evidence="5">Zn</strain>
    </source>
</reference>
<dbReference type="Pfam" id="PF24802">
    <property type="entry name" value="DUF7703"/>
    <property type="match status" value="1"/>
</dbReference>
<protein>
    <recommendedName>
        <fullName evidence="3">DUF7703 domain-containing protein</fullName>
    </recommendedName>
</protein>
<dbReference type="InParanoid" id="A0A0C3GV74"/>
<dbReference type="PANTHER" id="PTHR37013">
    <property type="entry name" value="INTEGRAL MEMBRANE PROTEIN (AFU_ORTHOLOGUE AFUA_1G05950)-RELATED"/>
    <property type="match status" value="1"/>
</dbReference>
<dbReference type="PANTHER" id="PTHR37013:SF7">
    <property type="entry name" value="INTEGRAL MEMBRANE PROTEIN"/>
    <property type="match status" value="1"/>
</dbReference>
<feature type="transmembrane region" description="Helical" evidence="2">
    <location>
        <begin position="83"/>
        <end position="103"/>
    </location>
</feature>
<evidence type="ECO:0000313" key="5">
    <source>
        <dbReference type="Proteomes" id="UP000054321"/>
    </source>
</evidence>
<proteinExistence type="predicted"/>
<feature type="transmembrane region" description="Helical" evidence="2">
    <location>
        <begin position="20"/>
        <end position="41"/>
    </location>
</feature>
<accession>A0A0C3GV74</accession>
<sequence>MAIITGEATTSSRSIQYLFTAFYALTISNATEVIVLIFATFKRYSGNYFWSLIVATSGLIISTFGSAWYFYGNDPDKFGPVSLGVFGWAAFVPGQAVVLWSRLHLVVHSITLLRGLLVMIIVNTVILCIPTIVLAFLGTLPHPDSKVSRAYSIWEDVQLTIFCVQEAIISGIYIWQTVQLLKLVTNHWKRKMIYQLLAINVVILAMDAVLLGVQYSKNRSVQVQLKGFVYSLKLKLEFAVLSRLVSFVEQSRSGSQESSANSPSLAQRTKRIISHKSSISDR</sequence>
<organism evidence="4 5">
    <name type="scientific">Oidiodendron maius (strain Zn)</name>
    <dbReference type="NCBI Taxonomy" id="913774"/>
    <lineage>
        <taxon>Eukaryota</taxon>
        <taxon>Fungi</taxon>
        <taxon>Dikarya</taxon>
        <taxon>Ascomycota</taxon>
        <taxon>Pezizomycotina</taxon>
        <taxon>Leotiomycetes</taxon>
        <taxon>Leotiomycetes incertae sedis</taxon>
        <taxon>Myxotrichaceae</taxon>
        <taxon>Oidiodendron</taxon>
    </lineage>
</organism>
<keyword evidence="5" id="KW-1185">Reference proteome</keyword>
<feature type="compositionally biased region" description="Polar residues" evidence="1">
    <location>
        <begin position="253"/>
        <end position="267"/>
    </location>
</feature>
<evidence type="ECO:0000256" key="1">
    <source>
        <dbReference type="SAM" id="MobiDB-lite"/>
    </source>
</evidence>
<feature type="region of interest" description="Disordered" evidence="1">
    <location>
        <begin position="253"/>
        <end position="282"/>
    </location>
</feature>
<feature type="transmembrane region" description="Helical" evidence="2">
    <location>
        <begin position="48"/>
        <end position="71"/>
    </location>
</feature>
<dbReference type="Proteomes" id="UP000054321">
    <property type="component" value="Unassembled WGS sequence"/>
</dbReference>
<evidence type="ECO:0000259" key="3">
    <source>
        <dbReference type="Pfam" id="PF24802"/>
    </source>
</evidence>